<evidence type="ECO:0000259" key="1">
    <source>
        <dbReference type="Pfam" id="PF13466"/>
    </source>
</evidence>
<dbReference type="AlphaFoldDB" id="A0A850HC32"/>
<dbReference type="RefSeq" id="WP_232367372.1">
    <property type="nucleotide sequence ID" value="NZ_JABWTA010000001.1"/>
</dbReference>
<dbReference type="Pfam" id="PF13466">
    <property type="entry name" value="STAS_2"/>
    <property type="match status" value="1"/>
</dbReference>
<evidence type="ECO:0000313" key="3">
    <source>
        <dbReference type="Proteomes" id="UP000546031"/>
    </source>
</evidence>
<accession>A0A850HC32</accession>
<reference evidence="2 3" key="1">
    <citation type="submission" date="2020-06" db="EMBL/GenBank/DDBJ databases">
        <title>Altererythrobacter lutimaris sp. nov., a marine bacterium isolated from a tidal flat.</title>
        <authorList>
            <person name="Kim D."/>
            <person name="Yoo Y."/>
            <person name="Kim J.-J."/>
        </authorList>
    </citation>
    <scope>NUCLEOTIDE SEQUENCE [LARGE SCALE GENOMIC DNA]</scope>
    <source>
        <strain evidence="2 3">JGD-16</strain>
    </source>
</reference>
<dbReference type="Proteomes" id="UP000546031">
    <property type="component" value="Unassembled WGS sequence"/>
</dbReference>
<sequence length="87" mass="8955">MPTIVLPRSCDRVAARGIYNELTEAQGSDAICVDGSKVEKFSQAALQVLVSASKTGEGIVIVEASEKLQSAIAMCGLGCLLDAGEAV</sequence>
<dbReference type="InterPro" id="IPR058548">
    <property type="entry name" value="MlaB-like_STAS"/>
</dbReference>
<keyword evidence="3" id="KW-1185">Reference proteome</keyword>
<comment type="caution">
    <text evidence="2">The sequence shown here is derived from an EMBL/GenBank/DDBJ whole genome shotgun (WGS) entry which is preliminary data.</text>
</comment>
<feature type="domain" description="MlaB-like STAS" evidence="1">
    <location>
        <begin position="4"/>
        <end position="77"/>
    </location>
</feature>
<organism evidence="2 3">
    <name type="scientific">Altererythrobacter lutimaris</name>
    <dbReference type="NCBI Taxonomy" id="2743979"/>
    <lineage>
        <taxon>Bacteria</taxon>
        <taxon>Pseudomonadati</taxon>
        <taxon>Pseudomonadota</taxon>
        <taxon>Alphaproteobacteria</taxon>
        <taxon>Sphingomonadales</taxon>
        <taxon>Erythrobacteraceae</taxon>
        <taxon>Altererythrobacter</taxon>
    </lineage>
</organism>
<name>A0A850HC32_9SPHN</name>
<protein>
    <submittedName>
        <fullName evidence="2">STAS domain-containing protein</fullName>
    </submittedName>
</protein>
<gene>
    <name evidence="2" type="ORF">HUO12_10450</name>
</gene>
<dbReference type="EMBL" id="JABWTA010000001">
    <property type="protein sequence ID" value="NVE95319.1"/>
    <property type="molecule type" value="Genomic_DNA"/>
</dbReference>
<evidence type="ECO:0000313" key="2">
    <source>
        <dbReference type="EMBL" id="NVE95319.1"/>
    </source>
</evidence>
<proteinExistence type="predicted"/>